<keyword evidence="1" id="KW-0489">Methyltransferase</keyword>
<dbReference type="EC" id="2.1.1.-" evidence="1"/>
<dbReference type="Pfam" id="PF04672">
    <property type="entry name" value="Methyltransf_19"/>
    <property type="match status" value="1"/>
</dbReference>
<evidence type="ECO:0000313" key="2">
    <source>
        <dbReference type="Proteomes" id="UP001589867"/>
    </source>
</evidence>
<comment type="caution">
    <text evidence="1">The sequence shown here is derived from an EMBL/GenBank/DDBJ whole genome shotgun (WGS) entry which is preliminary data.</text>
</comment>
<dbReference type="Gene3D" id="3.40.50.150">
    <property type="entry name" value="Vaccinia Virus protein VP39"/>
    <property type="match status" value="1"/>
</dbReference>
<dbReference type="PIRSF" id="PIRSF017393">
    <property type="entry name" value="MTase_SAV2177"/>
    <property type="match status" value="1"/>
</dbReference>
<protein>
    <submittedName>
        <fullName evidence="1">SAM-dependent methyltransferase</fullName>
        <ecNumber evidence="1">2.1.1.-</ecNumber>
    </submittedName>
</protein>
<keyword evidence="1" id="KW-0808">Transferase</keyword>
<accession>A0ABV6MAT6</accession>
<reference evidence="1 2" key="1">
    <citation type="submission" date="2024-09" db="EMBL/GenBank/DDBJ databases">
        <authorList>
            <person name="Sun Q."/>
            <person name="Mori K."/>
        </authorList>
    </citation>
    <scope>NUCLEOTIDE SEQUENCE [LARGE SCALE GENOMIC DNA]</scope>
    <source>
        <strain evidence="1 2">TBRC 3947</strain>
    </source>
</reference>
<dbReference type="InterPro" id="IPR006764">
    <property type="entry name" value="SAM_dep_MeTrfase_SAV2177_type"/>
</dbReference>
<evidence type="ECO:0000313" key="1">
    <source>
        <dbReference type="EMBL" id="MFC0531817.1"/>
    </source>
</evidence>
<dbReference type="GO" id="GO:0008168">
    <property type="term" value="F:methyltransferase activity"/>
    <property type="evidence" value="ECO:0007669"/>
    <property type="project" value="UniProtKB-KW"/>
</dbReference>
<organism evidence="1 2">
    <name type="scientific">Phytohabitans kaempferiae</name>
    <dbReference type="NCBI Taxonomy" id="1620943"/>
    <lineage>
        <taxon>Bacteria</taxon>
        <taxon>Bacillati</taxon>
        <taxon>Actinomycetota</taxon>
        <taxon>Actinomycetes</taxon>
        <taxon>Micromonosporales</taxon>
        <taxon>Micromonosporaceae</taxon>
    </lineage>
</organism>
<dbReference type="EMBL" id="JBHLUH010000061">
    <property type="protein sequence ID" value="MFC0531817.1"/>
    <property type="molecule type" value="Genomic_DNA"/>
</dbReference>
<keyword evidence="2" id="KW-1185">Reference proteome</keyword>
<dbReference type="GO" id="GO:0032259">
    <property type="term" value="P:methylation"/>
    <property type="evidence" value="ECO:0007669"/>
    <property type="project" value="UniProtKB-KW"/>
</dbReference>
<dbReference type="SUPFAM" id="SSF53335">
    <property type="entry name" value="S-adenosyl-L-methionine-dependent methyltransferases"/>
    <property type="match status" value="1"/>
</dbReference>
<dbReference type="InterPro" id="IPR029063">
    <property type="entry name" value="SAM-dependent_MTases_sf"/>
</dbReference>
<dbReference type="RefSeq" id="WP_377256906.1">
    <property type="nucleotide sequence ID" value="NZ_JBHLUH010000061.1"/>
</dbReference>
<gene>
    <name evidence="1" type="ORF">ACFFIA_29630</name>
</gene>
<name>A0ABV6MAT6_9ACTN</name>
<dbReference type="Proteomes" id="UP001589867">
    <property type="component" value="Unassembled WGS sequence"/>
</dbReference>
<sequence length="273" mass="29452">MTDNSSGVAGERPKIDSSVAHSARVWDYWLGGKDNYAADREAGDQIRLVLSDVVEAARVDRAFLIRAVRYLVAEAGIRQFLDIGTGLPTANNTHEVAQSVAPDCRIVYVDNDPIVLAHARALLVGSTLGATDYIDADVHDPDAILRAAARTLDFSQPIAIMMLGVMQFVMDDEAAQTIVKRLVDAVPSGSYLAIAHPISGVSAPLDEAVRLWNATGSAPQTLRAPDLVARFFDGLELLDPGVVPCPQWRPDPHEADADRDVAPWRVSALGRKP</sequence>
<proteinExistence type="predicted"/>